<accession>A0A481W4F0</accession>
<name>A0A481W4F0_9CAUD</name>
<dbReference type="EMBL" id="MK552327">
    <property type="protein sequence ID" value="QBJ02571.1"/>
    <property type="molecule type" value="Genomic_DNA"/>
</dbReference>
<sequence length="120" mass="13955">MDDIIEWVLEANTHYQQTGEILKLHHVPRLTSYNKLAMEYERLFLTMAIALWQKLPNTVSEVFPVNMHGKQMYFLITFIPVKNDVAQPEVVVNLTIDQFLRPSKKIRGRKQDMNSIAGTP</sequence>
<reference evidence="1 2" key="1">
    <citation type="submission" date="2019-02" db="EMBL/GenBank/DDBJ databases">
        <authorList>
            <person name="Frampton R.A."/>
            <person name="Wojtus J.K."/>
            <person name="Fineran P.C."/>
            <person name="Hendrickson H.L."/>
        </authorList>
    </citation>
    <scope>NUCLEOTIDE SEQUENCE [LARGE SCALE GENOMIC DNA]</scope>
</reference>
<keyword evidence="2" id="KW-1185">Reference proteome</keyword>
<evidence type="ECO:0000313" key="1">
    <source>
        <dbReference type="EMBL" id="QBJ02571.1"/>
    </source>
</evidence>
<organism evidence="1 2">
    <name type="scientific">Pseudomonas phage Psa21</name>
    <dbReference type="NCBI Taxonomy" id="2530023"/>
    <lineage>
        <taxon>Viruses</taxon>
        <taxon>Duplodnaviria</taxon>
        <taxon>Heunggongvirae</taxon>
        <taxon>Uroviricota</taxon>
        <taxon>Caudoviricetes</taxon>
        <taxon>Chimalliviridae</taxon>
        <taxon>Tepukevirus</taxon>
        <taxon>Tepukevirus Psa21</taxon>
    </lineage>
</organism>
<protein>
    <submittedName>
        <fullName evidence="1">Uncharacterized protein</fullName>
    </submittedName>
</protein>
<dbReference type="Proteomes" id="UP000294134">
    <property type="component" value="Segment"/>
</dbReference>
<proteinExistence type="predicted"/>
<evidence type="ECO:0000313" key="2">
    <source>
        <dbReference type="Proteomes" id="UP000294134"/>
    </source>
</evidence>
<gene>
    <name evidence="1" type="ORF">PSA21_41</name>
</gene>